<dbReference type="AlphaFoldDB" id="A0A1Y6FID8"/>
<evidence type="ECO:0000313" key="3">
    <source>
        <dbReference type="Proteomes" id="UP000194420"/>
    </source>
</evidence>
<keyword evidence="1" id="KW-1133">Transmembrane helix</keyword>
<keyword evidence="1" id="KW-0472">Membrane</keyword>
<reference evidence="3" key="1">
    <citation type="submission" date="2017-04" db="EMBL/GenBank/DDBJ databases">
        <authorList>
            <person name="Varghese N."/>
            <person name="Submissions S."/>
        </authorList>
    </citation>
    <scope>NUCLEOTIDE SEQUENCE [LARGE SCALE GENOMIC DNA]</scope>
</reference>
<dbReference type="Proteomes" id="UP000194420">
    <property type="component" value="Unassembled WGS sequence"/>
</dbReference>
<proteinExistence type="predicted"/>
<feature type="transmembrane region" description="Helical" evidence="1">
    <location>
        <begin position="300"/>
        <end position="332"/>
    </location>
</feature>
<feature type="transmembrane region" description="Helical" evidence="1">
    <location>
        <begin position="234"/>
        <end position="253"/>
    </location>
</feature>
<feature type="transmembrane region" description="Helical" evidence="1">
    <location>
        <begin position="259"/>
        <end position="279"/>
    </location>
</feature>
<evidence type="ECO:0008006" key="4">
    <source>
        <dbReference type="Google" id="ProtNLM"/>
    </source>
</evidence>
<accession>A0A1Y6FID8</accession>
<dbReference type="SUPFAM" id="SSF53448">
    <property type="entry name" value="Nucleotide-diphospho-sugar transferases"/>
    <property type="match status" value="1"/>
</dbReference>
<gene>
    <name evidence="2" type="ORF">SAMN06297468_2796</name>
</gene>
<organism evidence="2 3">
    <name type="scientific">Altererythrobacter xiamenensis</name>
    <dbReference type="NCBI Taxonomy" id="1316679"/>
    <lineage>
        <taxon>Bacteria</taxon>
        <taxon>Pseudomonadati</taxon>
        <taxon>Pseudomonadota</taxon>
        <taxon>Alphaproteobacteria</taxon>
        <taxon>Sphingomonadales</taxon>
        <taxon>Erythrobacteraceae</taxon>
        <taxon>Altererythrobacter</taxon>
    </lineage>
</organism>
<dbReference type="InterPro" id="IPR029044">
    <property type="entry name" value="Nucleotide-diphossugar_trans"/>
</dbReference>
<feature type="transmembrane region" description="Helical" evidence="1">
    <location>
        <begin position="352"/>
        <end position="385"/>
    </location>
</feature>
<evidence type="ECO:0000256" key="1">
    <source>
        <dbReference type="SAM" id="Phobius"/>
    </source>
</evidence>
<evidence type="ECO:0000313" key="2">
    <source>
        <dbReference type="EMBL" id="SMQ74605.1"/>
    </source>
</evidence>
<keyword evidence="1" id="KW-0812">Transmembrane</keyword>
<protein>
    <recommendedName>
        <fullName evidence="4">CDP-alcohol phosphatidyltransferase</fullName>
    </recommendedName>
</protein>
<dbReference type="EMBL" id="FXWG01000003">
    <property type="protein sequence ID" value="SMQ74605.1"/>
    <property type="molecule type" value="Genomic_DNA"/>
</dbReference>
<sequence>MRTALLSALERTETGVPRAFLELGGRPVIAWQADLVRELGCNRIICLCDGPTPELLALQQAAEADGVRINLIRGPLQLVGLVSADQELLVLADGLVPDRAIAERLFSEGRGVATLPAEAGIAAGFERIDAANSWGGVTVARGSIVEKLADMPPDSDCVSLILRLALQSGTRTVALDTAWLNSGQWMLMSDAAQVSARENALLDAHATQVHWTGPGRAIAAKLARRLSPGQLQRGPAIFGGAFILGGLGAIGAASQDYPLVAMLLLAFSGFCLATARALGRFKNGLFGREMRPTFDRYGKDLLDIVAIASLAVPTSLPMLGGRIFLPLVLFGLLRLAERITAPRFQALWGDRITLAVILAAGAWLGVLPETMAVLSLMALAFCLFFKPKASITAG</sequence>
<keyword evidence="3" id="KW-1185">Reference proteome</keyword>
<name>A0A1Y6FID8_9SPHN</name>
<dbReference type="Gene3D" id="3.90.550.10">
    <property type="entry name" value="Spore Coat Polysaccharide Biosynthesis Protein SpsA, Chain A"/>
    <property type="match status" value="1"/>
</dbReference>